<organism evidence="2 3">
    <name type="scientific">Lysobacter arenosi</name>
    <dbReference type="NCBI Taxonomy" id="2795387"/>
    <lineage>
        <taxon>Bacteria</taxon>
        <taxon>Pseudomonadati</taxon>
        <taxon>Pseudomonadota</taxon>
        <taxon>Gammaproteobacteria</taxon>
        <taxon>Lysobacterales</taxon>
        <taxon>Lysobacteraceae</taxon>
        <taxon>Lysobacter</taxon>
    </lineage>
</organism>
<feature type="chain" id="PRO_5047388213" description="DUF4440 domain-containing protein" evidence="1">
    <location>
        <begin position="23"/>
        <end position="139"/>
    </location>
</feature>
<dbReference type="Proteomes" id="UP000663400">
    <property type="component" value="Chromosome"/>
</dbReference>
<evidence type="ECO:0000313" key="3">
    <source>
        <dbReference type="Proteomes" id="UP000663400"/>
    </source>
</evidence>
<keyword evidence="3" id="KW-1185">Reference proteome</keyword>
<proteinExistence type="predicted"/>
<name>A0ABX7RH90_9GAMM</name>
<evidence type="ECO:0000256" key="1">
    <source>
        <dbReference type="SAM" id="SignalP"/>
    </source>
</evidence>
<feature type="signal peptide" evidence="1">
    <location>
        <begin position="1"/>
        <end position="22"/>
    </location>
</feature>
<gene>
    <name evidence="2" type="ORF">HIV01_014570</name>
</gene>
<dbReference type="EMBL" id="CP071517">
    <property type="protein sequence ID" value="QSX76846.1"/>
    <property type="molecule type" value="Genomic_DNA"/>
</dbReference>
<reference evidence="2 3" key="1">
    <citation type="submission" date="2021-02" db="EMBL/GenBank/DDBJ databases">
        <title>Lysobacter arenosi sp. nov., isolated from soil of gangwondo yeongwol, south Korea.</title>
        <authorList>
            <person name="Kim K.R."/>
            <person name="Kim K.H."/>
            <person name="Jeon C.O."/>
        </authorList>
    </citation>
    <scope>NUCLEOTIDE SEQUENCE [LARGE SCALE GENOMIC DNA]</scope>
    <source>
        <strain evidence="2 3">R7</strain>
    </source>
</reference>
<evidence type="ECO:0008006" key="4">
    <source>
        <dbReference type="Google" id="ProtNLM"/>
    </source>
</evidence>
<protein>
    <recommendedName>
        <fullName evidence="4">DUF4440 domain-containing protein</fullName>
    </recommendedName>
</protein>
<evidence type="ECO:0000313" key="2">
    <source>
        <dbReference type="EMBL" id="QSX76846.1"/>
    </source>
</evidence>
<keyword evidence="1" id="KW-0732">Signal</keyword>
<sequence length="139" mass="15675">MTQLMSLALLLGLLAVAGSAAASRKTDSLDRNQYAWAGAIRWGDFDAALTLIDPAFLAEHPVSDLELARYEQVQITAYRDRGSSVDWKAGVAVREIEIGVVNRHTQAERTVRFREQWRWDEEAKTWWTTGGLPDLWDGQ</sequence>
<accession>A0ABX7RH90</accession>